<feature type="compositionally biased region" description="Basic and acidic residues" evidence="1">
    <location>
        <begin position="35"/>
        <end position="44"/>
    </location>
</feature>
<feature type="compositionally biased region" description="Basic and acidic residues" evidence="1">
    <location>
        <begin position="19"/>
        <end position="28"/>
    </location>
</feature>
<name>A0A516NJH6_9NOCA</name>
<dbReference type="EMBL" id="CP041695">
    <property type="protein sequence ID" value="QDP79063.1"/>
    <property type="molecule type" value="Genomic_DNA"/>
</dbReference>
<sequence>MVGGEAAHRRTVQGAGAEFHGDTADHTRVAGVDELTPHPGDRGAVDAPAHHVGVADIDDRQPVGRRAGDRRVPDVEGEPRRRGFRAGGRIADEPDAVGAAIAEARVGDLEVGAAGAAEIRRHQAAAEVGRNHRIEHRRREGGVEGADIVQGQRLPRPLGAEVVALDDVAAHMLEGAVADRHPALRGAVGGDVLQTVGGEIAVTVPELVAVHRDIHDGSAHGVDEQPFAVGQVIERRRQRGDADLLVAHQVGGQARGVTGLEPEGEDRQFGQSEVDIPDGVVAQPGVDHAGAVCADIDTVATGGVVHDISFDPDGAGRRGEVGHDGRPAVVEDDELRQRIRRHAHRDAGRQGERPDHEAVGAPPVGSGDPITADHGVRGIVPVDAAALCAVDDQIADLDSRGQPHRVSVVVTGGIGEPWQFGPVGRTDDLRSPAHEPLPGFERDAAVQGRGRGLDHDGVARAGGRCGPGQALEGCARLPRPAGRGTRAHIPGHRIRLCLSDSRRSRDTGEQGDQRSRHAGGAAAGVFVADHDTPDSAQELPIPCQFGSKTVHPAICQDFSAAVVHSTVIRSFYLAARTPSATPEDTDARVVVRMKISTISSVLTGILLALCTASPYAAADSGSAGPAVFTVSTTADAPAANPFDGQCRTDAGECTLRAAVQAANVRPGSTIHIPEGRYVLTVPPNPWNVNGPFIDPTTGDLDITADTTLVGAGRDRTVIDAAHIDRVMLTTATVSISDLTVTGGSAAQHEIPFFETGGGGIANSGRLRLDRVLVTGNAADYGGGIFNIPVADMRMTDSIVTGNSAGEAGGVRCDNTCVFTRSAITDNHVVNPHRSWYRIGGFAGRGGGLDIRGVGEVVLIDTTVTGNTASDGGGGINIAPAYLDTLPYQFTDAVNPGMGRLILRGSTIAYNTAGMGEQNCKKVFAVIISTGANRSNDDSCDLTAAGDEVHP</sequence>
<feature type="compositionally biased region" description="Basic and acidic residues" evidence="1">
    <location>
        <begin position="345"/>
        <end position="358"/>
    </location>
</feature>
<dbReference type="AlphaFoldDB" id="A0A516NJH6"/>
<dbReference type="NCBIfam" id="TIGR04214">
    <property type="entry name" value="CSLREA_Nterm"/>
    <property type="match status" value="1"/>
</dbReference>
<dbReference type="InterPro" id="IPR011050">
    <property type="entry name" value="Pectin_lyase_fold/virulence"/>
</dbReference>
<feature type="region of interest" description="Disordered" evidence="1">
    <location>
        <begin position="343"/>
        <end position="363"/>
    </location>
</feature>
<evidence type="ECO:0000313" key="2">
    <source>
        <dbReference type="EMBL" id="QDP79063.1"/>
    </source>
</evidence>
<reference evidence="2 3" key="1">
    <citation type="submission" date="2019-07" db="EMBL/GenBank/DDBJ databases">
        <title>Complete Genome Sequence and Methylome Analysis of Nocardia otitidis-caviarum NEB252.</title>
        <authorList>
            <person name="Fomenkov A."/>
            <person name="Anton B.P."/>
            <person name="Vincze T."/>
            <person name="Roberts R.J."/>
        </authorList>
    </citation>
    <scope>NUCLEOTIDE SEQUENCE [LARGE SCALE GENOMIC DNA]</scope>
    <source>
        <strain evidence="2 3">NEB252</strain>
    </source>
</reference>
<gene>
    <name evidence="2" type="ORF">FOH10_10305</name>
</gene>
<organism evidence="2 3">
    <name type="scientific">Nocardia otitidiscaviarum</name>
    <dbReference type="NCBI Taxonomy" id="1823"/>
    <lineage>
        <taxon>Bacteria</taxon>
        <taxon>Bacillati</taxon>
        <taxon>Actinomycetota</taxon>
        <taxon>Actinomycetes</taxon>
        <taxon>Mycobacteriales</taxon>
        <taxon>Nocardiaceae</taxon>
        <taxon>Nocardia</taxon>
    </lineage>
</organism>
<proteinExistence type="predicted"/>
<dbReference type="Proteomes" id="UP000317039">
    <property type="component" value="Chromosome"/>
</dbReference>
<feature type="compositionally biased region" description="Basic and acidic residues" evidence="1">
    <location>
        <begin position="500"/>
        <end position="515"/>
    </location>
</feature>
<dbReference type="KEGG" id="nod:FOH10_10305"/>
<dbReference type="InterPro" id="IPR026457">
    <property type="entry name" value="CSLREA_Nterm"/>
</dbReference>
<accession>A0A516NJH6</accession>
<feature type="region of interest" description="Disordered" evidence="1">
    <location>
        <begin position="1"/>
        <end position="86"/>
    </location>
</feature>
<feature type="region of interest" description="Disordered" evidence="1">
    <location>
        <begin position="496"/>
        <end position="519"/>
    </location>
</feature>
<evidence type="ECO:0000256" key="1">
    <source>
        <dbReference type="SAM" id="MobiDB-lite"/>
    </source>
</evidence>
<feature type="compositionally biased region" description="Basic and acidic residues" evidence="1">
    <location>
        <begin position="57"/>
        <end position="81"/>
    </location>
</feature>
<evidence type="ECO:0000313" key="3">
    <source>
        <dbReference type="Proteomes" id="UP000317039"/>
    </source>
</evidence>
<dbReference type="Gene3D" id="2.160.20.10">
    <property type="entry name" value="Single-stranded right-handed beta-helix, Pectin lyase-like"/>
    <property type="match status" value="1"/>
</dbReference>
<dbReference type="InterPro" id="IPR012334">
    <property type="entry name" value="Pectin_lyas_fold"/>
</dbReference>
<dbReference type="SUPFAM" id="SSF51126">
    <property type="entry name" value="Pectin lyase-like"/>
    <property type="match status" value="1"/>
</dbReference>
<protein>
    <submittedName>
        <fullName evidence="2">CSLREA domain-containing protein</fullName>
    </submittedName>
</protein>